<reference evidence="1 2" key="1">
    <citation type="submission" date="2017-03" db="EMBL/GenBank/DDBJ databases">
        <title>Genomes of endolithic fungi from Antarctica.</title>
        <authorList>
            <person name="Coleine C."/>
            <person name="Masonjones S."/>
            <person name="Stajich J.E."/>
        </authorList>
    </citation>
    <scope>NUCLEOTIDE SEQUENCE [LARGE SCALE GENOMIC DNA]</scope>
    <source>
        <strain evidence="1 2">CCFEE 6314</strain>
    </source>
</reference>
<evidence type="ECO:0000313" key="2">
    <source>
        <dbReference type="Proteomes" id="UP000288859"/>
    </source>
</evidence>
<comment type="caution">
    <text evidence="1">The sequence shown here is derived from an EMBL/GenBank/DDBJ whole genome shotgun (WGS) entry which is preliminary data.</text>
</comment>
<dbReference type="EMBL" id="NAJM01000012">
    <property type="protein sequence ID" value="RVX72453.1"/>
    <property type="molecule type" value="Genomic_DNA"/>
</dbReference>
<sequence>MLAFSKLNTDLWLSVDVDRTAQSSPGITRRHEAKLPIHESRAQVTGNPNVGLKTLIEDDKLYYTHTRSNRTFLNTWNIAFPSERAAWTELALRALRDRLFRTYRRNASLAAKATVDNQWWKILQDIDMIAKQQVDLNDPDLIRDAFYFGGLADLAPQNHNAYQDRGRFSLEVAFHLGHGQAPIVLARHDLAMASQRNPYRRSPTQADVAEPVDLPPAVVDYLREVALCRRNWEAMTAYLDYILRRRCGPKVVRENFELARDLSLMVSPSQSSSELKPALERIEPPWYLLQKAADQFVAAFSKSGSPEELKEAREVAAGAISSGISEWEDMRAIDEDLKSEERPLVGSDKWLTYTTHKAMAGDEKACFALGDYYIRKEGWHPHTRQQSAPKTRMGLWWLEASASAVLDQPELCARRHLLIALLLDENGLHSEGASVLARGVDVLAGSAAHAGEVVTQWLKSYATVWPDIAHWHTSPQIGKDWSATNKSMNLLDREDFYKEVKI</sequence>
<gene>
    <name evidence="1" type="ORF">B0A52_03641</name>
</gene>
<evidence type="ECO:0000313" key="1">
    <source>
        <dbReference type="EMBL" id="RVX72453.1"/>
    </source>
</evidence>
<dbReference type="AlphaFoldDB" id="A0A438N9Z4"/>
<proteinExistence type="predicted"/>
<organism evidence="1 2">
    <name type="scientific">Exophiala mesophila</name>
    <name type="common">Black yeast-like fungus</name>
    <dbReference type="NCBI Taxonomy" id="212818"/>
    <lineage>
        <taxon>Eukaryota</taxon>
        <taxon>Fungi</taxon>
        <taxon>Dikarya</taxon>
        <taxon>Ascomycota</taxon>
        <taxon>Pezizomycotina</taxon>
        <taxon>Eurotiomycetes</taxon>
        <taxon>Chaetothyriomycetidae</taxon>
        <taxon>Chaetothyriales</taxon>
        <taxon>Herpotrichiellaceae</taxon>
        <taxon>Exophiala</taxon>
    </lineage>
</organism>
<dbReference type="VEuPathDB" id="FungiDB:PV10_07507"/>
<accession>A0A438N9Z4</accession>
<name>A0A438N9Z4_EXOME</name>
<dbReference type="Proteomes" id="UP000288859">
    <property type="component" value="Unassembled WGS sequence"/>
</dbReference>
<dbReference type="OrthoDB" id="4137691at2759"/>
<protein>
    <submittedName>
        <fullName evidence="1">Uncharacterized protein</fullName>
    </submittedName>
</protein>